<dbReference type="PANTHER" id="PTHR10165">
    <property type="entry name" value="LIPID PHOSPHATE PHOSPHATASE"/>
    <property type="match status" value="1"/>
</dbReference>
<dbReference type="Gene3D" id="1.20.144.10">
    <property type="entry name" value="Phosphatidic acid phosphatase type 2/haloperoxidase"/>
    <property type="match status" value="1"/>
</dbReference>
<evidence type="ECO:0000256" key="4">
    <source>
        <dbReference type="ARBA" id="ARBA00022989"/>
    </source>
</evidence>
<comment type="subcellular location">
    <subcellularLocation>
        <location evidence="1">Membrane</location>
        <topology evidence="1">Multi-pass membrane protein</topology>
    </subcellularLocation>
</comment>
<evidence type="ECO:0000256" key="1">
    <source>
        <dbReference type="ARBA" id="ARBA00004141"/>
    </source>
</evidence>
<evidence type="ECO:0000256" key="7">
    <source>
        <dbReference type="SAM" id="Phobius"/>
    </source>
</evidence>
<dbReference type="SUPFAM" id="SSF48317">
    <property type="entry name" value="Acid phosphatase/Vanadium-dependent haloperoxidase"/>
    <property type="match status" value="1"/>
</dbReference>
<name>A0A8C5NLI8_JUNHY</name>
<proteinExistence type="inferred from homology"/>
<dbReference type="CDD" id="cd03384">
    <property type="entry name" value="PAP2_wunen"/>
    <property type="match status" value="1"/>
</dbReference>
<keyword evidence="3 7" id="KW-0812">Transmembrane</keyword>
<dbReference type="GO" id="GO:0005886">
    <property type="term" value="C:plasma membrane"/>
    <property type="evidence" value="ECO:0007669"/>
    <property type="project" value="TreeGrafter"/>
</dbReference>
<keyword evidence="4 7" id="KW-1133">Transmembrane helix</keyword>
<protein>
    <submittedName>
        <fullName evidence="9">Phospholipid phosphatase 2</fullName>
    </submittedName>
</protein>
<dbReference type="PANTHER" id="PTHR10165:SF25">
    <property type="entry name" value="PHOSPHOLIPID PHOSPHATASE 2"/>
    <property type="match status" value="1"/>
</dbReference>
<evidence type="ECO:0000256" key="5">
    <source>
        <dbReference type="ARBA" id="ARBA00023136"/>
    </source>
</evidence>
<dbReference type="InterPro" id="IPR036938">
    <property type="entry name" value="PAP2/HPO_sf"/>
</dbReference>
<dbReference type="Ensembl" id="ENSJHYT00000009271.1">
    <property type="protein sequence ID" value="ENSJHYP00000007620.1"/>
    <property type="gene ID" value="ENSJHYG00000006069.1"/>
</dbReference>
<evidence type="ECO:0000259" key="8">
    <source>
        <dbReference type="SMART" id="SM00014"/>
    </source>
</evidence>
<accession>A0A8C5NLI8</accession>
<feature type="domain" description="Phosphatidic acid phosphatase type 2/haloperoxidase" evidence="8">
    <location>
        <begin position="211"/>
        <end position="357"/>
    </location>
</feature>
<dbReference type="GO" id="GO:0006644">
    <property type="term" value="P:phospholipid metabolic process"/>
    <property type="evidence" value="ECO:0007669"/>
    <property type="project" value="InterPro"/>
</dbReference>
<dbReference type="AlphaFoldDB" id="A0A8C5NLI8"/>
<dbReference type="GO" id="GO:0008195">
    <property type="term" value="F:phosphatidate phosphatase activity"/>
    <property type="evidence" value="ECO:0007669"/>
    <property type="project" value="TreeGrafter"/>
</dbReference>
<reference evidence="9" key="1">
    <citation type="submission" date="2025-08" db="UniProtKB">
        <authorList>
            <consortium name="Ensembl"/>
        </authorList>
    </citation>
    <scope>IDENTIFICATION</scope>
</reference>
<feature type="transmembrane region" description="Helical" evidence="7">
    <location>
        <begin position="342"/>
        <end position="360"/>
    </location>
</feature>
<dbReference type="InterPro" id="IPR043216">
    <property type="entry name" value="PAP-like"/>
</dbReference>
<evidence type="ECO:0000256" key="6">
    <source>
        <dbReference type="SAM" id="MobiDB-lite"/>
    </source>
</evidence>
<comment type="similarity">
    <text evidence="2">Belongs to the PA-phosphatase related phosphoesterase family.</text>
</comment>
<dbReference type="GO" id="GO:0046839">
    <property type="term" value="P:phospholipid dephosphorylation"/>
    <property type="evidence" value="ECO:0007669"/>
    <property type="project" value="TreeGrafter"/>
</dbReference>
<reference evidence="9" key="2">
    <citation type="submission" date="2025-09" db="UniProtKB">
        <authorList>
            <consortium name="Ensembl"/>
        </authorList>
    </citation>
    <scope>IDENTIFICATION</scope>
</reference>
<feature type="compositionally biased region" description="Basic residues" evidence="6">
    <location>
        <begin position="204"/>
        <end position="215"/>
    </location>
</feature>
<feature type="region of interest" description="Disordered" evidence="6">
    <location>
        <begin position="164"/>
        <end position="270"/>
    </location>
</feature>
<feature type="transmembrane region" description="Helical" evidence="7">
    <location>
        <begin position="279"/>
        <end position="299"/>
    </location>
</feature>
<dbReference type="Pfam" id="PF01569">
    <property type="entry name" value="PAP2"/>
    <property type="match status" value="1"/>
</dbReference>
<sequence length="401" mass="43664">MGGFCVICFLPDIRPGANSRDATVPAPSGELLRSSLCSCPRSGFQHVPKHNGKHREPPGWLRKYSQISQRLNQLALCAHPGVCCIHRLLDIPASPLNPSRTEPSRFVQDCPICTNPRQRTQRLSGTEFSFLPLFFSSGFSPEVDGTRAALKAASLAFLPLPLGREPGQAGRAPGGSGGPNTGTATEEPAGSERGLAPEGSLPHRAPHLPRARRCRPAPALGGGTGPRPAPPRPDFTSRPGPRRSGPCEARGRAAGPQRLRDGAQEGLRGARRAVPGGRLSFYSGHSSFGMYCMMFLALYVQARLVGKWARLLRPTIQFLLIAFAIYVGYTRVSDYKHHWSDVLVGLLQGALIAVLIVHYVSDFFKQRPPRQCEEKDPERKPSLPLTLTDPDHNHYSYRGAP</sequence>
<dbReference type="GO" id="GO:0007165">
    <property type="term" value="P:signal transduction"/>
    <property type="evidence" value="ECO:0007669"/>
    <property type="project" value="TreeGrafter"/>
</dbReference>
<keyword evidence="5 7" id="KW-0472">Membrane</keyword>
<evidence type="ECO:0000313" key="10">
    <source>
        <dbReference type="Proteomes" id="UP000694408"/>
    </source>
</evidence>
<dbReference type="Proteomes" id="UP000694408">
    <property type="component" value="Unplaced"/>
</dbReference>
<feature type="region of interest" description="Disordered" evidence="6">
    <location>
        <begin position="370"/>
        <end position="401"/>
    </location>
</feature>
<evidence type="ECO:0000256" key="3">
    <source>
        <dbReference type="ARBA" id="ARBA00022692"/>
    </source>
</evidence>
<feature type="compositionally biased region" description="Basic and acidic residues" evidence="6">
    <location>
        <begin position="370"/>
        <end position="381"/>
    </location>
</feature>
<feature type="transmembrane region" description="Helical" evidence="7">
    <location>
        <begin position="311"/>
        <end position="330"/>
    </location>
</feature>
<evidence type="ECO:0000313" key="9">
    <source>
        <dbReference type="Ensembl" id="ENSJHYP00000007620.1"/>
    </source>
</evidence>
<dbReference type="SMART" id="SM00014">
    <property type="entry name" value="acidPPc"/>
    <property type="match status" value="1"/>
</dbReference>
<dbReference type="InterPro" id="IPR000326">
    <property type="entry name" value="PAP2/HPO"/>
</dbReference>
<evidence type="ECO:0000256" key="2">
    <source>
        <dbReference type="ARBA" id="ARBA00008816"/>
    </source>
</evidence>
<keyword evidence="10" id="KW-1185">Reference proteome</keyword>
<organism evidence="9 10">
    <name type="scientific">Junco hyemalis</name>
    <name type="common">Dark-eyed junco</name>
    <dbReference type="NCBI Taxonomy" id="40217"/>
    <lineage>
        <taxon>Eukaryota</taxon>
        <taxon>Metazoa</taxon>
        <taxon>Chordata</taxon>
        <taxon>Craniata</taxon>
        <taxon>Vertebrata</taxon>
        <taxon>Euteleostomi</taxon>
        <taxon>Archelosauria</taxon>
        <taxon>Archosauria</taxon>
        <taxon>Dinosauria</taxon>
        <taxon>Saurischia</taxon>
        <taxon>Theropoda</taxon>
        <taxon>Coelurosauria</taxon>
        <taxon>Aves</taxon>
        <taxon>Neognathae</taxon>
        <taxon>Neoaves</taxon>
        <taxon>Telluraves</taxon>
        <taxon>Australaves</taxon>
        <taxon>Passeriformes</taxon>
        <taxon>Passerellidae</taxon>
        <taxon>Junco</taxon>
    </lineage>
</organism>